<dbReference type="Pfam" id="PF07786">
    <property type="entry name" value="HGSNAT_cat"/>
    <property type="match status" value="1"/>
</dbReference>
<accession>A0A4S3MSZ0</accession>
<keyword evidence="1" id="KW-0472">Membrane</keyword>
<keyword evidence="1" id="KW-1133">Transmembrane helix</keyword>
<proteinExistence type="predicted"/>
<feature type="transmembrane region" description="Helical" evidence="1">
    <location>
        <begin position="186"/>
        <end position="207"/>
    </location>
</feature>
<dbReference type="InterPro" id="IPR012429">
    <property type="entry name" value="HGSNAT_cat"/>
</dbReference>
<feature type="domain" description="Heparan-alpha-glucosaminide N-acetyltransferase catalytic" evidence="2">
    <location>
        <begin position="16"/>
        <end position="236"/>
    </location>
</feature>
<reference evidence="3 4" key="1">
    <citation type="submission" date="2019-04" db="EMBL/GenBank/DDBJ databases">
        <title>Draft genome sequence of Gemmobacter aestuarii sp. nov.</title>
        <authorList>
            <person name="Hameed A."/>
            <person name="Lin S.-Y."/>
            <person name="Shahina M."/>
            <person name="Lai W.-A."/>
            <person name="Young C.-C."/>
        </authorList>
    </citation>
    <scope>NUCLEOTIDE SEQUENCE [LARGE SCALE GENOMIC DNA]</scope>
    <source>
        <strain evidence="3 4">CC-PW-75</strain>
    </source>
</reference>
<feature type="transmembrane region" description="Helical" evidence="1">
    <location>
        <begin position="228"/>
        <end position="246"/>
    </location>
</feature>
<gene>
    <name evidence="3" type="ORF">E7811_08425</name>
</gene>
<evidence type="ECO:0000256" key="1">
    <source>
        <dbReference type="SAM" id="Phobius"/>
    </source>
</evidence>
<dbReference type="OrthoDB" id="9807591at2"/>
<dbReference type="RefSeq" id="WP_136394070.1">
    <property type="nucleotide sequence ID" value="NZ_SSND01000001.1"/>
</dbReference>
<feature type="transmembrane region" description="Helical" evidence="1">
    <location>
        <begin position="89"/>
        <end position="108"/>
    </location>
</feature>
<dbReference type="Proteomes" id="UP000309450">
    <property type="component" value="Unassembled WGS sequence"/>
</dbReference>
<comment type="caution">
    <text evidence="3">The sequence shown here is derived from an EMBL/GenBank/DDBJ whole genome shotgun (WGS) entry which is preliminary data.</text>
</comment>
<feature type="transmembrane region" description="Helical" evidence="1">
    <location>
        <begin position="114"/>
        <end position="134"/>
    </location>
</feature>
<dbReference type="EMBL" id="SSND01000001">
    <property type="protein sequence ID" value="THD85698.1"/>
    <property type="molecule type" value="Genomic_DNA"/>
</dbReference>
<evidence type="ECO:0000313" key="3">
    <source>
        <dbReference type="EMBL" id="THD85698.1"/>
    </source>
</evidence>
<protein>
    <submittedName>
        <fullName evidence="3">DUF1624 domain-containing protein</fullName>
    </submittedName>
</protein>
<name>A0A4S3MSZ0_9RHOB</name>
<feature type="transmembrane region" description="Helical" evidence="1">
    <location>
        <begin position="141"/>
        <end position="166"/>
    </location>
</feature>
<keyword evidence="4" id="KW-1185">Reference proteome</keyword>
<evidence type="ECO:0000259" key="2">
    <source>
        <dbReference type="Pfam" id="PF07786"/>
    </source>
</evidence>
<dbReference type="AlphaFoldDB" id="A0A4S3MSZ0"/>
<evidence type="ECO:0000313" key="4">
    <source>
        <dbReference type="Proteomes" id="UP000309450"/>
    </source>
</evidence>
<feature type="transmembrane region" description="Helical" evidence="1">
    <location>
        <begin position="26"/>
        <end position="46"/>
    </location>
</feature>
<feature type="transmembrane region" description="Helical" evidence="1">
    <location>
        <begin position="58"/>
        <end position="77"/>
    </location>
</feature>
<sequence length="250" mass="27055">MTHASDVNAANGAIHRIPALDIARSVALLAMVVFHLTYDLALFRLIDPDTAFTPFWALFARMTAGSFLFLAGVSLWLAHGRGIRWPSFLRRLAILAAAAIAVSLGTRFGMGEAWVRFGILHSIAACSVLGLLFLRLPAAVTAAAAIAAFFAPGWIAPGTFSHPAWVWLVQAEGRPGMVDYVPLLPWAAPFLAGMVLGRIGTASGLWRSLARAETPLTRRLSWPGRHSLAIYLVHQPVLIGLVWAWARFVA</sequence>
<organism evidence="3 4">
    <name type="scientific">Aliigemmobacter aestuarii</name>
    <dbReference type="NCBI Taxonomy" id="1445661"/>
    <lineage>
        <taxon>Bacteria</taxon>
        <taxon>Pseudomonadati</taxon>
        <taxon>Pseudomonadota</taxon>
        <taxon>Alphaproteobacteria</taxon>
        <taxon>Rhodobacterales</taxon>
        <taxon>Paracoccaceae</taxon>
        <taxon>Aliigemmobacter</taxon>
    </lineage>
</organism>
<keyword evidence="1" id="KW-0812">Transmembrane</keyword>